<feature type="transmembrane region" description="Helical" evidence="7">
    <location>
        <begin position="196"/>
        <end position="213"/>
    </location>
</feature>
<comment type="subcellular location">
    <subcellularLocation>
        <location evidence="1">Membrane</location>
    </subcellularLocation>
</comment>
<evidence type="ECO:0000256" key="4">
    <source>
        <dbReference type="ARBA" id="ARBA00023136"/>
    </source>
</evidence>
<sequence length="560" mass="59017">MTEDTMASKQSDKSKQPTTGSSVQDENKSLDKETIGESPTQEIINAFGGLRPLASKLGIAVSTVQGWKERDSIPSARHEDILKAAAKANITLNVARVRESDLLLSDEADQGASNDKSDIKSTLKATSSIPVSGSKATVGDKAVPEKTDAAKNNADTKSKGVKQARDVGHDQSKVNEEPSATQTVAVVKRGSSLNSFFYGVGFCALAMAAAVFFRSEWLPLVEKIPTFGAEGETTSVSALEERIAGLERDVLNTQSRGVDQNRFLSLAETVRTLKLQQSELERQLNGLTSGGVVVTSSDADKDLVDALRTELEQTRQRLDVIESTGLASSSVGDSFNATSVQQLAAIRSQMNALVSEVEGLKANAPVSSPTVISGIPSPATGDVYLALGVLQLRDALRGSGPFVKELDLVRAVAPENSTIRELVSPLSSFAAVGLPSLTDLRASFPAAAREALSADKIAGGQTWVDKAIGRVTDVVSIRPIDILDGQGTSSVLARAENYLKDGDLSGALQELEKLTSAATSGMEDWLLLAKQRQEGEQISQQLALLLIGVTAQGSGAGGIE</sequence>
<evidence type="ECO:0000256" key="3">
    <source>
        <dbReference type="ARBA" id="ARBA00022989"/>
    </source>
</evidence>
<keyword evidence="2 7" id="KW-0812">Transmembrane</keyword>
<dbReference type="RefSeq" id="WP_046509332.1">
    <property type="nucleotide sequence ID" value="NZ_LANI01000025.1"/>
</dbReference>
<feature type="region of interest" description="Disordered" evidence="6">
    <location>
        <begin position="130"/>
        <end position="177"/>
    </location>
</feature>
<feature type="compositionally biased region" description="Basic and acidic residues" evidence="6">
    <location>
        <begin position="142"/>
        <end position="176"/>
    </location>
</feature>
<evidence type="ECO:0000256" key="5">
    <source>
        <dbReference type="SAM" id="Coils"/>
    </source>
</evidence>
<dbReference type="InterPro" id="IPR019133">
    <property type="entry name" value="MIC60"/>
</dbReference>
<comment type="caution">
    <text evidence="8">The sequence shown here is derived from an EMBL/GenBank/DDBJ whole genome shotgun (WGS) entry which is preliminary data.</text>
</comment>
<dbReference type="STRING" id="1549748.WH95_16480"/>
<evidence type="ECO:0000313" key="9">
    <source>
        <dbReference type="Proteomes" id="UP000034491"/>
    </source>
</evidence>
<dbReference type="OrthoDB" id="7163809at2"/>
<dbReference type="PANTHER" id="PTHR15415:SF7">
    <property type="entry name" value="MICOS COMPLEX SUBUNIT MIC60"/>
    <property type="match status" value="1"/>
</dbReference>
<dbReference type="Proteomes" id="UP000034491">
    <property type="component" value="Unassembled WGS sequence"/>
</dbReference>
<dbReference type="InterPro" id="IPR010982">
    <property type="entry name" value="Lambda_DNA-bd_dom_sf"/>
</dbReference>
<feature type="coiled-coil region" evidence="5">
    <location>
        <begin position="304"/>
        <end position="363"/>
    </location>
</feature>
<dbReference type="InterPro" id="IPR059216">
    <property type="entry name" value="LeuA_carph_isopro_dom"/>
</dbReference>
<accession>A0A0M2R2E7</accession>
<dbReference type="PANTHER" id="PTHR15415">
    <property type="entry name" value="MITOFILIN"/>
    <property type="match status" value="1"/>
</dbReference>
<dbReference type="GO" id="GO:0003677">
    <property type="term" value="F:DNA binding"/>
    <property type="evidence" value="ECO:0007669"/>
    <property type="project" value="InterPro"/>
</dbReference>
<organism evidence="8 9">
    <name type="scientific">Kiloniella litopenaei</name>
    <dbReference type="NCBI Taxonomy" id="1549748"/>
    <lineage>
        <taxon>Bacteria</taxon>
        <taxon>Pseudomonadati</taxon>
        <taxon>Pseudomonadota</taxon>
        <taxon>Alphaproteobacteria</taxon>
        <taxon>Rhodospirillales</taxon>
        <taxon>Kiloniellaceae</taxon>
        <taxon>Kiloniella</taxon>
    </lineage>
</organism>
<gene>
    <name evidence="8" type="ORF">WH95_16480</name>
</gene>
<feature type="compositionally biased region" description="Basic and acidic residues" evidence="6">
    <location>
        <begin position="25"/>
        <end position="35"/>
    </location>
</feature>
<keyword evidence="9" id="KW-1185">Reference proteome</keyword>
<evidence type="ECO:0000256" key="7">
    <source>
        <dbReference type="SAM" id="Phobius"/>
    </source>
</evidence>
<feature type="region of interest" description="Disordered" evidence="6">
    <location>
        <begin position="1"/>
        <end position="39"/>
    </location>
</feature>
<protein>
    <submittedName>
        <fullName evidence="8">Uncharacterized protein</fullName>
    </submittedName>
</protein>
<evidence type="ECO:0000256" key="6">
    <source>
        <dbReference type="SAM" id="MobiDB-lite"/>
    </source>
</evidence>
<dbReference type="EMBL" id="LANI01000025">
    <property type="protein sequence ID" value="KKJ75821.1"/>
    <property type="molecule type" value="Genomic_DNA"/>
</dbReference>
<dbReference type="NCBIfam" id="NF046037">
    <property type="entry name" value="carphisopro"/>
    <property type="match status" value="1"/>
</dbReference>
<dbReference type="Pfam" id="PF09731">
    <property type="entry name" value="Mitofilin"/>
    <property type="match status" value="1"/>
</dbReference>
<evidence type="ECO:0000313" key="8">
    <source>
        <dbReference type="EMBL" id="KKJ75821.1"/>
    </source>
</evidence>
<keyword evidence="3 7" id="KW-1133">Transmembrane helix</keyword>
<name>A0A0M2R2E7_9PROT</name>
<keyword evidence="4 7" id="KW-0472">Membrane</keyword>
<keyword evidence="5" id="KW-0175">Coiled coil</keyword>
<feature type="coiled-coil region" evidence="5">
    <location>
        <begin position="229"/>
        <end position="256"/>
    </location>
</feature>
<dbReference type="AlphaFoldDB" id="A0A0M2R2E7"/>
<dbReference type="GO" id="GO:0016020">
    <property type="term" value="C:membrane"/>
    <property type="evidence" value="ECO:0007669"/>
    <property type="project" value="UniProtKB-SubCell"/>
</dbReference>
<dbReference type="Gene3D" id="1.10.260.40">
    <property type="entry name" value="lambda repressor-like DNA-binding domains"/>
    <property type="match status" value="1"/>
</dbReference>
<proteinExistence type="predicted"/>
<evidence type="ECO:0000256" key="1">
    <source>
        <dbReference type="ARBA" id="ARBA00004370"/>
    </source>
</evidence>
<reference evidence="8 9" key="1">
    <citation type="submission" date="2015-03" db="EMBL/GenBank/DDBJ databases">
        <title>Genome sequence of Kiloniella sp. P1-1, isolated from the gut microflora of Pacific white shrimp, Penaeus vannamei.</title>
        <authorList>
            <person name="Shao Z."/>
            <person name="Wang L."/>
            <person name="Li X."/>
        </authorList>
    </citation>
    <scope>NUCLEOTIDE SEQUENCE [LARGE SCALE GENOMIC DNA]</scope>
    <source>
        <strain evidence="8 9">P1-1</strain>
    </source>
</reference>
<evidence type="ECO:0000256" key="2">
    <source>
        <dbReference type="ARBA" id="ARBA00022692"/>
    </source>
</evidence>